<dbReference type="PANTHER" id="PTHR23032">
    <property type="entry name" value="BRO1 DOMAIN-CONTAINING PROTEIN BROX"/>
    <property type="match status" value="1"/>
</dbReference>
<protein>
    <recommendedName>
        <fullName evidence="2">BRO1 domain-containing protein</fullName>
    </recommendedName>
</protein>
<organism evidence="3 4">
    <name type="scientific">Platanthera zijinensis</name>
    <dbReference type="NCBI Taxonomy" id="2320716"/>
    <lineage>
        <taxon>Eukaryota</taxon>
        <taxon>Viridiplantae</taxon>
        <taxon>Streptophyta</taxon>
        <taxon>Embryophyta</taxon>
        <taxon>Tracheophyta</taxon>
        <taxon>Spermatophyta</taxon>
        <taxon>Magnoliopsida</taxon>
        <taxon>Liliopsida</taxon>
        <taxon>Asparagales</taxon>
        <taxon>Orchidaceae</taxon>
        <taxon>Orchidoideae</taxon>
        <taxon>Orchideae</taxon>
        <taxon>Orchidinae</taxon>
        <taxon>Platanthera</taxon>
    </lineage>
</organism>
<dbReference type="CDD" id="cd09034">
    <property type="entry name" value="BRO1_Alix_like"/>
    <property type="match status" value="1"/>
</dbReference>
<dbReference type="InterPro" id="IPR038499">
    <property type="entry name" value="BRO1_sf"/>
</dbReference>
<dbReference type="Proteomes" id="UP001418222">
    <property type="component" value="Unassembled WGS sequence"/>
</dbReference>
<reference evidence="3 4" key="1">
    <citation type="journal article" date="2022" name="Nat. Plants">
        <title>Genomes of leafy and leafless Platanthera orchids illuminate the evolution of mycoheterotrophy.</title>
        <authorList>
            <person name="Li M.H."/>
            <person name="Liu K.W."/>
            <person name="Li Z."/>
            <person name="Lu H.C."/>
            <person name="Ye Q.L."/>
            <person name="Zhang D."/>
            <person name="Wang J.Y."/>
            <person name="Li Y.F."/>
            <person name="Zhong Z.M."/>
            <person name="Liu X."/>
            <person name="Yu X."/>
            <person name="Liu D.K."/>
            <person name="Tu X.D."/>
            <person name="Liu B."/>
            <person name="Hao Y."/>
            <person name="Liao X.Y."/>
            <person name="Jiang Y.T."/>
            <person name="Sun W.H."/>
            <person name="Chen J."/>
            <person name="Chen Y.Q."/>
            <person name="Ai Y."/>
            <person name="Zhai J.W."/>
            <person name="Wu S.S."/>
            <person name="Zhou Z."/>
            <person name="Hsiao Y.Y."/>
            <person name="Wu W.L."/>
            <person name="Chen Y.Y."/>
            <person name="Lin Y.F."/>
            <person name="Hsu J.L."/>
            <person name="Li C.Y."/>
            <person name="Wang Z.W."/>
            <person name="Zhao X."/>
            <person name="Zhong W.Y."/>
            <person name="Ma X.K."/>
            <person name="Ma L."/>
            <person name="Huang J."/>
            <person name="Chen G.Z."/>
            <person name="Huang M.Z."/>
            <person name="Huang L."/>
            <person name="Peng D.H."/>
            <person name="Luo Y.B."/>
            <person name="Zou S.Q."/>
            <person name="Chen S.P."/>
            <person name="Lan S."/>
            <person name="Tsai W.C."/>
            <person name="Van de Peer Y."/>
            <person name="Liu Z.J."/>
        </authorList>
    </citation>
    <scope>NUCLEOTIDE SEQUENCE [LARGE SCALE GENOMIC DNA]</scope>
    <source>
        <strain evidence="3">Lor287</strain>
    </source>
</reference>
<feature type="domain" description="BRO1" evidence="2">
    <location>
        <begin position="33"/>
        <end position="420"/>
    </location>
</feature>
<dbReference type="Gene3D" id="1.25.40.280">
    <property type="entry name" value="alix/aip1 like domains"/>
    <property type="match status" value="1"/>
</dbReference>
<dbReference type="PANTHER" id="PTHR23032:SF13">
    <property type="entry name" value="BRO1 DOMAIN-CONTAINING PROTEIN BROX"/>
    <property type="match status" value="1"/>
</dbReference>
<evidence type="ECO:0000313" key="4">
    <source>
        <dbReference type="Proteomes" id="UP001418222"/>
    </source>
</evidence>
<dbReference type="Pfam" id="PF03097">
    <property type="entry name" value="BRO1"/>
    <property type="match status" value="1"/>
</dbReference>
<dbReference type="AlphaFoldDB" id="A0AAP0BMS9"/>
<evidence type="ECO:0000313" key="3">
    <source>
        <dbReference type="EMBL" id="KAK8944519.1"/>
    </source>
</evidence>
<comment type="caution">
    <text evidence="3">The sequence shown here is derived from an EMBL/GenBank/DDBJ whole genome shotgun (WGS) entry which is preliminary data.</text>
</comment>
<dbReference type="EMBL" id="JBBWWQ010000006">
    <property type="protein sequence ID" value="KAK8944519.1"/>
    <property type="molecule type" value="Genomic_DNA"/>
</dbReference>
<gene>
    <name evidence="3" type="ORF">KSP39_PZI007727</name>
</gene>
<dbReference type="SMART" id="SM01041">
    <property type="entry name" value="BRO1"/>
    <property type="match status" value="1"/>
</dbReference>
<dbReference type="InterPro" id="IPR038898">
    <property type="entry name" value="BROX"/>
</dbReference>
<proteinExistence type="inferred from homology"/>
<keyword evidence="4" id="KW-1185">Reference proteome</keyword>
<evidence type="ECO:0000256" key="1">
    <source>
        <dbReference type="ARBA" id="ARBA00008901"/>
    </source>
</evidence>
<evidence type="ECO:0000259" key="2">
    <source>
        <dbReference type="PROSITE" id="PS51180"/>
    </source>
</evidence>
<dbReference type="PROSITE" id="PS51180">
    <property type="entry name" value="BRO1"/>
    <property type="match status" value="1"/>
</dbReference>
<sequence>MGCCASAPRNEEGHRRQLKSIGELAVFFPGFRIPIGIDFTLPLGGCLPKSLVDRLSSLRTRIVFMVTHEVATGMKSKQKMIKRNGASTFSDILLVLEDYLPVLLGLAKDGSQLKDRVQFVWFNQEDDDEKTAIANVWYEVLSVLHLMAMLCLAEADCLLLPRKPIDGYQQKVSEENRRRSIDVLLKAAGYLDCAIHNVLPQIPLDLCRNLPVDLSEGELRSLCMQALGQGVDIQLGMAIESPKATLAVKRRLACEMVKYWLQAQDSIIKIQFGSGWGEKDRLFVKWKSAEAKAAAYYYHGLILDEGNTEKSHGMAVAALQAADGFLKESKNACEVFHAAPPTSRSPAPWGSMSYLSDKIPKDASIKANFNLDLYSQERILPAAPALPDFALALKPDDYQLPALDPAWNTVIAAKENLREV</sequence>
<comment type="similarity">
    <text evidence="1">Belongs to the BROX family.</text>
</comment>
<accession>A0AAP0BMS9</accession>
<name>A0AAP0BMS9_9ASPA</name>
<dbReference type="InterPro" id="IPR004328">
    <property type="entry name" value="BRO1_dom"/>
</dbReference>